<feature type="region of interest" description="Disordered" evidence="1">
    <location>
        <begin position="887"/>
        <end position="933"/>
    </location>
</feature>
<accession>A0AAD7VN23</accession>
<feature type="compositionally biased region" description="Polar residues" evidence="1">
    <location>
        <begin position="518"/>
        <end position="531"/>
    </location>
</feature>
<evidence type="ECO:0000256" key="1">
    <source>
        <dbReference type="SAM" id="MobiDB-lite"/>
    </source>
</evidence>
<evidence type="ECO:0000313" key="2">
    <source>
        <dbReference type="EMBL" id="KAJ7981700.1"/>
    </source>
</evidence>
<feature type="compositionally biased region" description="Low complexity" evidence="1">
    <location>
        <begin position="284"/>
        <end position="295"/>
    </location>
</feature>
<feature type="compositionally biased region" description="Polar residues" evidence="1">
    <location>
        <begin position="1085"/>
        <end position="1099"/>
    </location>
</feature>
<feature type="compositionally biased region" description="Polar residues" evidence="1">
    <location>
        <begin position="303"/>
        <end position="314"/>
    </location>
</feature>
<feature type="region of interest" description="Disordered" evidence="1">
    <location>
        <begin position="1165"/>
        <end position="1194"/>
    </location>
</feature>
<dbReference type="Proteomes" id="UP001163823">
    <property type="component" value="Chromosome 1"/>
</dbReference>
<feature type="region of interest" description="Disordered" evidence="1">
    <location>
        <begin position="397"/>
        <end position="538"/>
    </location>
</feature>
<dbReference type="KEGG" id="qsa:O6P43_000929"/>
<feature type="compositionally biased region" description="Basic residues" evidence="1">
    <location>
        <begin position="430"/>
        <end position="454"/>
    </location>
</feature>
<feature type="region of interest" description="Disordered" evidence="1">
    <location>
        <begin position="982"/>
        <end position="1013"/>
    </location>
</feature>
<name>A0AAD7VN23_QUISA</name>
<protein>
    <submittedName>
        <fullName evidence="2">COP1-interacting protein</fullName>
    </submittedName>
</protein>
<sequence length="1218" mass="134289">MDSRTRLDHALFQLTPTRTRCDLVIFAGGVSERLASGLLDPFLSHLKSAKDQISKGGYSITLRPVGSHAPWFTKGTLQRFVRFVSSPEVLERFVTIEKEIRQIENSIQSSELSNSNGVIEAEGFAGNLSYADGNAKKSISFSKLKEEFDGTSNAVPEENSKARLQRVLDNRKAVIRKEQAMAYARSLVSGFEPDALDDLLCFADAFGASRLREACLNFLDLCKQKNEDGLWIDEIAAMQACAQPELPYLGTSGIILANDDNSPTGNLMINVNQNRFSNGKQNGSVDASVSDSTASHGSLDANLGTNNGFPSAQMPSVDGKGQVPISWPNHLPQYIHNLQGPVFQQVPPYHGYAYPGMQVPSSYLTGNLQWPPNVDDSRIVSDREVDTRRDYKVSYKSRKKHTGELDNSEEEESTASSDSSHESDSDEHVRHGKRHSSKEKLHKKHGKKTSRKVVIRNINYITSKGDGEKASVSDGDLSNEDDFINGNSLKQQVEEAVESLERRHKSTSRNHKKHGSVTGDQESKSIATDNSQGERRNDNWDAFQNLLLRDEESTFGAEKQSLQVQDEYVVNKNLVNRKSSAINLKPESNDSFIVTERELVSGDNGSMEHFKDGNNVIPITKRKDGTDAELLFLERKEESDNYSSAAPLSGCATETSITRCQKEEDWFISSELDKPAYNHGSKDLNMLNGVFNASSVVNNKKDVLTDDSFMIQARSSEDHIHSHIGTDISLVSDIVGTEFAHSTPETSHTKPEVSSAHEPDDLYMVLERDSSVEHAISSWAIEMDYENNIPSNEANRRISNEANGSPDFDFEGPSTKTSGVPRGEVPSKEARSRNGSLGKSRSDIMSRSKKPSPGSRTTVVKNKYEKEEETRKRKEELLIQRQKRIAERSAASGISTVASKRTGSENKSSLASTKNEKPKVQSSPEETKKIHKPVLRNSTIDRLATARITQKVSPVQVKSGQPMKLTSKANGVVANTISQKTAGAQNTQNKKQAKKEVKCTSDTNDPKNINGVLSSCSSVQEKKKDMEGMAVSPMNSAAAQEIEPIDAIDDVKYVDESCRTFPGEKVEILISQRESMLENCGADNAESSVPNEDQTSGQDQLKGHGEGQDKVPLVLGDDITKDIPDMIVNSILPAPDKAVIVSSLSTDDNPKMIDDFHVSHKISEIDISTPPPSDGMMSEPVYSRKKWNSDDNSAKATKGLRKLLFFGRKSRNSHVVEL</sequence>
<feature type="compositionally biased region" description="Polar residues" evidence="1">
    <location>
        <begin position="892"/>
        <end position="913"/>
    </location>
</feature>
<comment type="caution">
    <text evidence="2">The sequence shown here is derived from an EMBL/GenBank/DDBJ whole genome shotgun (WGS) entry which is preliminary data.</text>
</comment>
<dbReference type="GO" id="GO:0045893">
    <property type="term" value="P:positive regulation of DNA-templated transcription"/>
    <property type="evidence" value="ECO:0007669"/>
    <property type="project" value="TreeGrafter"/>
</dbReference>
<evidence type="ECO:0000313" key="3">
    <source>
        <dbReference type="Proteomes" id="UP001163823"/>
    </source>
</evidence>
<feature type="compositionally biased region" description="Polar residues" evidence="1">
    <location>
        <begin position="1000"/>
        <end position="1013"/>
    </location>
</feature>
<dbReference type="PANTHER" id="PTHR31008">
    <property type="entry name" value="COP1-INTERACTING PROTEIN-RELATED"/>
    <property type="match status" value="1"/>
</dbReference>
<proteinExistence type="predicted"/>
<feature type="region of interest" description="Disordered" evidence="1">
    <location>
        <begin position="796"/>
        <end position="873"/>
    </location>
</feature>
<gene>
    <name evidence="2" type="ORF">O6P43_000929</name>
</gene>
<feature type="compositionally biased region" description="Basic residues" evidence="1">
    <location>
        <begin position="502"/>
        <end position="515"/>
    </location>
</feature>
<feature type="region of interest" description="Disordered" evidence="1">
    <location>
        <begin position="280"/>
        <end position="324"/>
    </location>
</feature>
<dbReference type="EMBL" id="JARAOO010000001">
    <property type="protein sequence ID" value="KAJ7981700.1"/>
    <property type="molecule type" value="Genomic_DNA"/>
</dbReference>
<feature type="region of interest" description="Disordered" evidence="1">
    <location>
        <begin position="1082"/>
        <end position="1111"/>
    </location>
</feature>
<dbReference type="AlphaFoldDB" id="A0AAD7VN23"/>
<feature type="compositionally biased region" description="Basic and acidic residues" evidence="1">
    <location>
        <begin position="419"/>
        <end position="429"/>
    </location>
</feature>
<keyword evidence="3" id="KW-1185">Reference proteome</keyword>
<reference evidence="2 3" key="1">
    <citation type="journal article" date="2023" name="Science">
        <title>Elucidation of the pathway for biosynthesis of saponin adjuvants from the soapbark tree.</title>
        <authorList>
            <person name="Reed J."/>
            <person name="Orme A."/>
            <person name="El-Demerdash A."/>
            <person name="Owen C."/>
            <person name="Martin L.B.B."/>
            <person name="Misra R.C."/>
            <person name="Kikuchi S."/>
            <person name="Rejzek M."/>
            <person name="Martin A.C."/>
            <person name="Harkess A."/>
            <person name="Leebens-Mack J."/>
            <person name="Louveau T."/>
            <person name="Stephenson M.J."/>
            <person name="Osbourn A."/>
        </authorList>
    </citation>
    <scope>NUCLEOTIDE SEQUENCE [LARGE SCALE GENOMIC DNA]</scope>
    <source>
        <strain evidence="2">S10</strain>
    </source>
</reference>
<dbReference type="GO" id="GO:0009416">
    <property type="term" value="P:response to light stimulus"/>
    <property type="evidence" value="ECO:0007669"/>
    <property type="project" value="TreeGrafter"/>
</dbReference>
<dbReference type="PANTHER" id="PTHR31008:SF4">
    <property type="entry name" value="COP1-INTERACTING PROTEIN 7"/>
    <property type="match status" value="1"/>
</dbReference>
<organism evidence="2 3">
    <name type="scientific">Quillaja saponaria</name>
    <name type="common">Soap bark tree</name>
    <dbReference type="NCBI Taxonomy" id="32244"/>
    <lineage>
        <taxon>Eukaryota</taxon>
        <taxon>Viridiplantae</taxon>
        <taxon>Streptophyta</taxon>
        <taxon>Embryophyta</taxon>
        <taxon>Tracheophyta</taxon>
        <taxon>Spermatophyta</taxon>
        <taxon>Magnoliopsida</taxon>
        <taxon>eudicotyledons</taxon>
        <taxon>Gunneridae</taxon>
        <taxon>Pentapetalae</taxon>
        <taxon>rosids</taxon>
        <taxon>fabids</taxon>
        <taxon>Fabales</taxon>
        <taxon>Quillajaceae</taxon>
        <taxon>Quillaja</taxon>
    </lineage>
</organism>
<feature type="compositionally biased region" description="Basic and acidic residues" evidence="1">
    <location>
        <begin position="862"/>
        <end position="873"/>
    </location>
</feature>